<evidence type="ECO:0000313" key="3">
    <source>
        <dbReference type="Proteomes" id="UP000299102"/>
    </source>
</evidence>
<comment type="caution">
    <text evidence="2">The sequence shown here is derived from an EMBL/GenBank/DDBJ whole genome shotgun (WGS) entry which is preliminary data.</text>
</comment>
<accession>A0A4C1ZBS8</accession>
<organism evidence="2 3">
    <name type="scientific">Eumeta variegata</name>
    <name type="common">Bagworm moth</name>
    <name type="synonym">Eumeta japonica</name>
    <dbReference type="NCBI Taxonomy" id="151549"/>
    <lineage>
        <taxon>Eukaryota</taxon>
        <taxon>Metazoa</taxon>
        <taxon>Ecdysozoa</taxon>
        <taxon>Arthropoda</taxon>
        <taxon>Hexapoda</taxon>
        <taxon>Insecta</taxon>
        <taxon>Pterygota</taxon>
        <taxon>Neoptera</taxon>
        <taxon>Endopterygota</taxon>
        <taxon>Lepidoptera</taxon>
        <taxon>Glossata</taxon>
        <taxon>Ditrysia</taxon>
        <taxon>Tineoidea</taxon>
        <taxon>Psychidae</taxon>
        <taxon>Oiketicinae</taxon>
        <taxon>Eumeta</taxon>
    </lineage>
</organism>
<keyword evidence="1" id="KW-0472">Membrane</keyword>
<name>A0A4C1ZBS8_EUMVA</name>
<evidence type="ECO:0000256" key="1">
    <source>
        <dbReference type="SAM" id="Phobius"/>
    </source>
</evidence>
<keyword evidence="1" id="KW-0812">Transmembrane</keyword>
<feature type="transmembrane region" description="Helical" evidence="1">
    <location>
        <begin position="12"/>
        <end position="35"/>
    </location>
</feature>
<keyword evidence="3" id="KW-1185">Reference proteome</keyword>
<keyword evidence="1" id="KW-1133">Transmembrane helix</keyword>
<dbReference type="EMBL" id="BGZK01001698">
    <property type="protein sequence ID" value="GBP84792.1"/>
    <property type="molecule type" value="Genomic_DNA"/>
</dbReference>
<protein>
    <submittedName>
        <fullName evidence="2">Uncharacterized protein</fullName>
    </submittedName>
</protein>
<evidence type="ECO:0000313" key="2">
    <source>
        <dbReference type="EMBL" id="GBP84792.1"/>
    </source>
</evidence>
<dbReference type="AlphaFoldDB" id="A0A4C1ZBS8"/>
<dbReference type="Proteomes" id="UP000299102">
    <property type="component" value="Unassembled WGS sequence"/>
</dbReference>
<reference evidence="2 3" key="1">
    <citation type="journal article" date="2019" name="Commun. Biol.">
        <title>The bagworm genome reveals a unique fibroin gene that provides high tensile strength.</title>
        <authorList>
            <person name="Kono N."/>
            <person name="Nakamura H."/>
            <person name="Ohtoshi R."/>
            <person name="Tomita M."/>
            <person name="Numata K."/>
            <person name="Arakawa K."/>
        </authorList>
    </citation>
    <scope>NUCLEOTIDE SEQUENCE [LARGE SCALE GENOMIC DNA]</scope>
</reference>
<proteinExistence type="predicted"/>
<gene>
    <name evidence="2" type="ORF">EVAR_66662_1</name>
</gene>
<dbReference type="OrthoDB" id="9979246at2759"/>
<sequence length="113" mass="12806">MGQNCSVVNPQLFGYVVSTNIPILLYFSHNSIAFIRNRSIRAKFVFDLKIIGLKTLEPALCYSYRHCISVWPTTGNEASVTRPLLAIITGYTFASPLPPSRYKEQATWLKYTD</sequence>